<reference evidence="1 2" key="1">
    <citation type="journal article" date="2014" name="FEMS Microbiol. Lett.">
        <title>Genome sequencing analysis reveals virulence-related gene content of Ochrobactrum intermedium strain 229E, a urease-positive strain isolated from the human gastric niche.</title>
        <authorList>
            <person name="Kulkarni G.J."/>
            <person name="Shetty S."/>
            <person name="Dharne M.S."/>
            <person name="Shouche Y.S."/>
        </authorList>
    </citation>
    <scope>NUCLEOTIDE SEQUENCE [LARGE SCALE GENOMIC DNA]</scope>
    <source>
        <strain evidence="1 2">229E</strain>
    </source>
</reference>
<proteinExistence type="predicted"/>
<dbReference type="Proteomes" id="UP000016842">
    <property type="component" value="Unassembled WGS sequence"/>
</dbReference>
<dbReference type="AlphaFoldDB" id="U4V8U9"/>
<name>U4V8U9_9HYPH</name>
<evidence type="ECO:0000313" key="1">
    <source>
        <dbReference type="EMBL" id="ERM01438.1"/>
    </source>
</evidence>
<protein>
    <submittedName>
        <fullName evidence="1">Uncharacterized protein</fullName>
    </submittedName>
</protein>
<organism evidence="1 2">
    <name type="scientific">Brucella intermedia 229E</name>
    <dbReference type="NCBI Taxonomy" id="1337887"/>
    <lineage>
        <taxon>Bacteria</taxon>
        <taxon>Pseudomonadati</taxon>
        <taxon>Pseudomonadota</taxon>
        <taxon>Alphaproteobacteria</taxon>
        <taxon>Hyphomicrobiales</taxon>
        <taxon>Brucellaceae</taxon>
        <taxon>Brucella/Ochrobactrum group</taxon>
        <taxon>Brucella</taxon>
    </lineage>
</organism>
<accession>U4V8U9</accession>
<gene>
    <name evidence="1" type="ORF">Q644_21650</name>
</gene>
<evidence type="ECO:0000313" key="2">
    <source>
        <dbReference type="Proteomes" id="UP000016842"/>
    </source>
</evidence>
<sequence>MMEPFRCIADLRGELMESPVWMIAGRHSLPAISRGDAYMKSTLTGGRFANGLSTARWQASD</sequence>
<dbReference type="EMBL" id="ASXJ01000165">
    <property type="protein sequence ID" value="ERM01438.1"/>
    <property type="molecule type" value="Genomic_DNA"/>
</dbReference>
<comment type="caution">
    <text evidence="1">The sequence shown here is derived from an EMBL/GenBank/DDBJ whole genome shotgun (WGS) entry which is preliminary data.</text>
</comment>